<organism evidence="2">
    <name type="scientific">Lotus japonicus</name>
    <name type="common">Lotus corniculatus var. japonicus</name>
    <dbReference type="NCBI Taxonomy" id="34305"/>
    <lineage>
        <taxon>Eukaryota</taxon>
        <taxon>Viridiplantae</taxon>
        <taxon>Streptophyta</taxon>
        <taxon>Embryophyta</taxon>
        <taxon>Tracheophyta</taxon>
        <taxon>Spermatophyta</taxon>
        <taxon>Magnoliopsida</taxon>
        <taxon>eudicotyledons</taxon>
        <taxon>Gunneridae</taxon>
        <taxon>Pentapetalae</taxon>
        <taxon>rosids</taxon>
        <taxon>fabids</taxon>
        <taxon>Fabales</taxon>
        <taxon>Fabaceae</taxon>
        <taxon>Papilionoideae</taxon>
        <taxon>50 kb inversion clade</taxon>
        <taxon>NPAAA clade</taxon>
        <taxon>Hologalegina</taxon>
        <taxon>robinioid clade</taxon>
        <taxon>Loteae</taxon>
        <taxon>Lotus</taxon>
    </lineage>
</organism>
<sequence>MHQSWVFLCGVCSVLFSSDMFHYLTSEIKNCICER</sequence>
<reference evidence="2" key="1">
    <citation type="submission" date="2012-05" db="EMBL/GenBank/DDBJ databases">
        <authorList>
            <person name="Krishnakumar V."/>
            <person name="Cheung F."/>
            <person name="Xiao Y."/>
            <person name="Chan A."/>
            <person name="Moskal W.A."/>
            <person name="Town C.D."/>
        </authorList>
    </citation>
    <scope>NUCLEOTIDE SEQUENCE</scope>
</reference>
<dbReference type="AlphaFoldDB" id="I3SZM8"/>
<dbReference type="EMBL" id="BT145926">
    <property type="protein sequence ID" value="AFK45720.1"/>
    <property type="molecule type" value="mRNA"/>
</dbReference>
<evidence type="ECO:0000313" key="2">
    <source>
        <dbReference type="EMBL" id="AFK45720.1"/>
    </source>
</evidence>
<name>I3SZM8_LOTJA</name>
<accession>I3SZM8</accession>
<feature type="chain" id="PRO_5003679661" evidence="1">
    <location>
        <begin position="17"/>
        <end position="35"/>
    </location>
</feature>
<proteinExistence type="evidence at transcript level"/>
<evidence type="ECO:0000256" key="1">
    <source>
        <dbReference type="SAM" id="SignalP"/>
    </source>
</evidence>
<protein>
    <submittedName>
        <fullName evidence="2">Uncharacterized protein</fullName>
    </submittedName>
</protein>
<feature type="signal peptide" evidence="1">
    <location>
        <begin position="1"/>
        <end position="16"/>
    </location>
</feature>
<keyword evidence="1" id="KW-0732">Signal</keyword>